<evidence type="ECO:0000256" key="1">
    <source>
        <dbReference type="ARBA" id="ARBA00022737"/>
    </source>
</evidence>
<sequence>MTGRICYRYEDCSYLKLHLSCVQTPTLKHPLHAHGLPYFQRKRNPNLHCKACGTTCAVDLYCCELCNVHIHYDCLQIPQTIKSDHHIDVLTLLESIVEDVSGEYYCDICEQTRDPELWAYYCKVYDLIAHVICAVSPVKEKPALAKLDEKIEGVQQEVDEMKANVEELTVNLEQLTAKVKASREKLKALKKERAELRNM</sequence>
<dbReference type="AlphaFoldDB" id="A0ABD3JLN2"/>
<protein>
    <recommendedName>
        <fullName evidence="3">DC1 domain-containing protein</fullName>
    </recommendedName>
</protein>
<name>A0ABD3JLN2_EUCGL</name>
<organism evidence="4 5">
    <name type="scientific">Eucalyptus globulus</name>
    <name type="common">Tasmanian blue gum</name>
    <dbReference type="NCBI Taxonomy" id="34317"/>
    <lineage>
        <taxon>Eukaryota</taxon>
        <taxon>Viridiplantae</taxon>
        <taxon>Streptophyta</taxon>
        <taxon>Embryophyta</taxon>
        <taxon>Tracheophyta</taxon>
        <taxon>Spermatophyta</taxon>
        <taxon>Magnoliopsida</taxon>
        <taxon>eudicotyledons</taxon>
        <taxon>Gunneridae</taxon>
        <taxon>Pentapetalae</taxon>
        <taxon>rosids</taxon>
        <taxon>malvids</taxon>
        <taxon>Myrtales</taxon>
        <taxon>Myrtaceae</taxon>
        <taxon>Myrtoideae</taxon>
        <taxon>Eucalypteae</taxon>
        <taxon>Eucalyptus</taxon>
    </lineage>
</organism>
<evidence type="ECO:0000259" key="3">
    <source>
        <dbReference type="Pfam" id="PF03107"/>
    </source>
</evidence>
<keyword evidence="1" id="KW-0677">Repeat</keyword>
<comment type="caution">
    <text evidence="4">The sequence shown here is derived from an EMBL/GenBank/DDBJ whole genome shotgun (WGS) entry which is preliminary data.</text>
</comment>
<accession>A0ABD3JLN2</accession>
<feature type="domain" description="DC1" evidence="3">
    <location>
        <begin position="85"/>
        <end position="134"/>
    </location>
</feature>
<dbReference type="EMBL" id="JBJKBG010000008">
    <property type="protein sequence ID" value="KAL3727982.1"/>
    <property type="molecule type" value="Genomic_DNA"/>
</dbReference>
<dbReference type="InterPro" id="IPR004146">
    <property type="entry name" value="DC1"/>
</dbReference>
<proteinExistence type="predicted"/>
<dbReference type="InterPro" id="IPR046349">
    <property type="entry name" value="C1-like_sf"/>
</dbReference>
<evidence type="ECO:0000313" key="4">
    <source>
        <dbReference type="EMBL" id="KAL3727982.1"/>
    </source>
</evidence>
<keyword evidence="2" id="KW-0175">Coiled coil</keyword>
<gene>
    <name evidence="4" type="ORF">ACJRO7_032689</name>
</gene>
<dbReference type="Pfam" id="PF03107">
    <property type="entry name" value="C1_2"/>
    <property type="match status" value="1"/>
</dbReference>
<dbReference type="PANTHER" id="PTHR46288">
    <property type="entry name" value="PHORBOL-ESTER/DAG-TYPE DOMAIN-CONTAINING PROTEIN"/>
    <property type="match status" value="1"/>
</dbReference>
<evidence type="ECO:0000313" key="5">
    <source>
        <dbReference type="Proteomes" id="UP001634007"/>
    </source>
</evidence>
<reference evidence="4 5" key="1">
    <citation type="submission" date="2024-11" db="EMBL/GenBank/DDBJ databases">
        <title>Chromosome-level genome assembly of Eucalyptus globulus Labill. provides insights into its genome evolution.</title>
        <authorList>
            <person name="Li X."/>
        </authorList>
    </citation>
    <scope>NUCLEOTIDE SEQUENCE [LARGE SCALE GENOMIC DNA]</scope>
    <source>
        <strain evidence="4">CL2024</strain>
        <tissue evidence="4">Fresh tender leaves</tissue>
    </source>
</reference>
<dbReference type="SUPFAM" id="SSF57889">
    <property type="entry name" value="Cysteine-rich domain"/>
    <property type="match status" value="1"/>
</dbReference>
<keyword evidence="5" id="KW-1185">Reference proteome</keyword>
<dbReference type="PANTHER" id="PTHR46288:SF27">
    <property type="entry name" value="CYSTEINE_HISTIDINE-RICH C1 DOMAIN FAMILY PROTEIN"/>
    <property type="match status" value="1"/>
</dbReference>
<dbReference type="InterPro" id="IPR013083">
    <property type="entry name" value="Znf_RING/FYVE/PHD"/>
</dbReference>
<dbReference type="Proteomes" id="UP001634007">
    <property type="component" value="Unassembled WGS sequence"/>
</dbReference>
<feature type="coiled-coil region" evidence="2">
    <location>
        <begin position="144"/>
        <end position="199"/>
    </location>
</feature>
<evidence type="ECO:0000256" key="2">
    <source>
        <dbReference type="SAM" id="Coils"/>
    </source>
</evidence>
<dbReference type="Gene3D" id="3.30.40.10">
    <property type="entry name" value="Zinc/RING finger domain, C3HC4 (zinc finger)"/>
    <property type="match status" value="1"/>
</dbReference>